<dbReference type="AlphaFoldDB" id="A0A9W6IKJ7"/>
<dbReference type="EMBL" id="BSFE01000002">
    <property type="protein sequence ID" value="GLK51668.1"/>
    <property type="molecule type" value="Genomic_DNA"/>
</dbReference>
<gene>
    <name evidence="2" type="ORF">GCM10017621_11760</name>
</gene>
<evidence type="ECO:0000256" key="1">
    <source>
        <dbReference type="SAM" id="Phobius"/>
    </source>
</evidence>
<name>A0A9W6IKJ7_9PROT</name>
<proteinExistence type="predicted"/>
<accession>A0A9W6IKJ7</accession>
<keyword evidence="1" id="KW-0472">Membrane</keyword>
<keyword evidence="1" id="KW-1133">Transmembrane helix</keyword>
<evidence type="ECO:0000313" key="2">
    <source>
        <dbReference type="EMBL" id="GLK51668.1"/>
    </source>
</evidence>
<feature type="transmembrane region" description="Helical" evidence="1">
    <location>
        <begin position="109"/>
        <end position="130"/>
    </location>
</feature>
<dbReference type="Proteomes" id="UP001143486">
    <property type="component" value="Unassembled WGS sequence"/>
</dbReference>
<evidence type="ECO:0000313" key="3">
    <source>
        <dbReference type="Proteomes" id="UP001143486"/>
    </source>
</evidence>
<feature type="transmembrane region" description="Helical" evidence="1">
    <location>
        <begin position="142"/>
        <end position="163"/>
    </location>
</feature>
<keyword evidence="3" id="KW-1185">Reference proteome</keyword>
<keyword evidence="1" id="KW-0812">Transmembrane</keyword>
<reference evidence="2" key="2">
    <citation type="submission" date="2023-01" db="EMBL/GenBank/DDBJ databases">
        <authorList>
            <person name="Sun Q."/>
            <person name="Evtushenko L."/>
        </authorList>
    </citation>
    <scope>NUCLEOTIDE SEQUENCE</scope>
    <source>
        <strain evidence="2">VKM B-1513</strain>
    </source>
</reference>
<organism evidence="2 3">
    <name type="scientific">Maricaulis virginensis</name>
    <dbReference type="NCBI Taxonomy" id="144022"/>
    <lineage>
        <taxon>Bacteria</taxon>
        <taxon>Pseudomonadati</taxon>
        <taxon>Pseudomonadota</taxon>
        <taxon>Alphaproteobacteria</taxon>
        <taxon>Maricaulales</taxon>
        <taxon>Maricaulaceae</taxon>
        <taxon>Maricaulis</taxon>
    </lineage>
</organism>
<feature type="transmembrane region" description="Helical" evidence="1">
    <location>
        <begin position="240"/>
        <end position="258"/>
    </location>
</feature>
<sequence length="327" mass="35042">MNANAARANRGEAMPLDQMENTVLDRSDFGSTQDYSTEATEMRETRAPAAMIQLSRARAIARARHADLLKFRRTWGGAINDPAEDGKADEARPAVKPIDRAAVYPKSHILHFSVLATLVLFEGLANAYFFSKGSDLGLLGGWLQAITVSFTNVIAAFFLIGFIGLRHMSNRNKPVIAALAAVGVGVTVAALGLLNLTAAHFRDLLELNAATLALGGAETTGTVLTPVLDARANPFNLQTLEALLLFILGSTFAAIAAYKGRTFDDAIPGYGGVSRRLDAASRDLEKALETGWKDAKKLSAPELEELVEAKALLDEICQDLAGPGHRR</sequence>
<reference evidence="2" key="1">
    <citation type="journal article" date="2014" name="Int. J. Syst. Evol. Microbiol.">
        <title>Complete genome sequence of Corynebacterium casei LMG S-19264T (=DSM 44701T), isolated from a smear-ripened cheese.</title>
        <authorList>
            <consortium name="US DOE Joint Genome Institute (JGI-PGF)"/>
            <person name="Walter F."/>
            <person name="Albersmeier A."/>
            <person name="Kalinowski J."/>
            <person name="Ruckert C."/>
        </authorList>
    </citation>
    <scope>NUCLEOTIDE SEQUENCE</scope>
    <source>
        <strain evidence="2">VKM B-1513</strain>
    </source>
</reference>
<comment type="caution">
    <text evidence="2">The sequence shown here is derived from an EMBL/GenBank/DDBJ whole genome shotgun (WGS) entry which is preliminary data.</text>
</comment>
<protein>
    <submittedName>
        <fullName evidence="2">Uncharacterized protein</fullName>
    </submittedName>
</protein>
<feature type="transmembrane region" description="Helical" evidence="1">
    <location>
        <begin position="175"/>
        <end position="198"/>
    </location>
</feature>